<comment type="similarity">
    <text evidence="5">Belongs to the L2HGDH family.</text>
</comment>
<evidence type="ECO:0000256" key="2">
    <source>
        <dbReference type="ARBA" id="ARBA00022630"/>
    </source>
</evidence>
<protein>
    <submittedName>
        <fullName evidence="7">L-2-hydroxyglutarate oxidase</fullName>
        <ecNumber evidence="7">1.1.3.-</ecNumber>
    </submittedName>
</protein>
<dbReference type="EC" id="1.1.3.-" evidence="7"/>
<reference evidence="7 8" key="1">
    <citation type="submission" date="2019-09" db="EMBL/GenBank/DDBJ databases">
        <title>Hybrid Assembly of the complete Genome of the Deep-Sea Bacterium Moritella marina from long Nanopore and Illumina reads.</title>
        <authorList>
            <person name="Magin S."/>
            <person name="Georgoulis A."/>
            <person name="Papadimitriou K."/>
            <person name="Iliakis G."/>
            <person name="Vorgias C.E."/>
        </authorList>
    </citation>
    <scope>NUCLEOTIDE SEQUENCE [LARGE SCALE GENOMIC DNA]</scope>
    <source>
        <strain evidence="7 8">MP-1</strain>
    </source>
</reference>
<dbReference type="Proteomes" id="UP000327424">
    <property type="component" value="Chromosome"/>
</dbReference>
<feature type="domain" description="FAD dependent oxidoreductase" evidence="6">
    <location>
        <begin position="18"/>
        <end position="414"/>
    </location>
</feature>
<dbReference type="OrthoDB" id="9801699at2"/>
<proteinExistence type="inferred from homology"/>
<dbReference type="Gene3D" id="3.50.50.60">
    <property type="entry name" value="FAD/NAD(P)-binding domain"/>
    <property type="match status" value="1"/>
</dbReference>
<dbReference type="PANTHER" id="PTHR43104">
    <property type="entry name" value="L-2-HYDROXYGLUTARATE DEHYDROGENASE, MITOCHONDRIAL"/>
    <property type="match status" value="1"/>
</dbReference>
<organism evidence="7 8">
    <name type="scientific">Moritella marina ATCC 15381</name>
    <dbReference type="NCBI Taxonomy" id="1202962"/>
    <lineage>
        <taxon>Bacteria</taxon>
        <taxon>Pseudomonadati</taxon>
        <taxon>Pseudomonadota</taxon>
        <taxon>Gammaproteobacteria</taxon>
        <taxon>Alteromonadales</taxon>
        <taxon>Moritellaceae</taxon>
        <taxon>Moritella</taxon>
    </lineage>
</organism>
<keyword evidence="4 7" id="KW-0560">Oxidoreductase</keyword>
<dbReference type="InterPro" id="IPR006076">
    <property type="entry name" value="FAD-dep_OxRdtase"/>
</dbReference>
<name>A0A5J6WK76_MORMI</name>
<dbReference type="InterPro" id="IPR036188">
    <property type="entry name" value="FAD/NAD-bd_sf"/>
</dbReference>
<accession>A0A5J6WK76</accession>
<evidence type="ECO:0000313" key="7">
    <source>
        <dbReference type="EMBL" id="QFI38483.1"/>
    </source>
</evidence>
<dbReference type="AlphaFoldDB" id="A0A5J6WK76"/>
<dbReference type="GO" id="GO:0005737">
    <property type="term" value="C:cytoplasm"/>
    <property type="evidence" value="ECO:0007669"/>
    <property type="project" value="TreeGrafter"/>
</dbReference>
<dbReference type="GO" id="GO:0047545">
    <property type="term" value="F:(S)-2-hydroxyglutarate dehydrogenase activity"/>
    <property type="evidence" value="ECO:0007669"/>
    <property type="project" value="TreeGrafter"/>
</dbReference>
<dbReference type="Gene3D" id="3.30.9.10">
    <property type="entry name" value="D-Amino Acid Oxidase, subunit A, domain 2"/>
    <property type="match status" value="1"/>
</dbReference>
<comment type="cofactor">
    <cofactor evidence="1">
        <name>FAD</name>
        <dbReference type="ChEBI" id="CHEBI:57692"/>
    </cofactor>
</comment>
<sequence length="429" mass="47256">MTLTTSNVATGTDNNHYDYIIIGGGIVGVSTAWQLQQREPAKRILLIEKESKLSQHQTGHNSGVIHAGVYYEPGSMKANFCKAGVAATKAFCAKHDIPVENCGKLLVATNALELQRMQALYKRCSDNGIEVELLDATGLAEKEPHITGLGAILVPSTSIVDYSLVTEKMAEAFCALGGEIALETEVTHLIESSEQINVQCQQQALLGHSFKGLNYVTKFLITCSGLMADRVTKMLNIDTEFQIIPYRGEYYRLQPQYNNIVNHLIYPIPDPELPFLGVHLTRMIDGSVTVGPNAVQGWKREGYGKVNINLRDISDMLKFPGFWRVSAKNLKTGLIETKNSWWKPGYLKLVNKYCPALKVSDLENYPAGIRAQAVLKDGSLVHDFLFAESPRSLHVCNAPSPAATSAIPIGDYICNKVHNKNLRPALDVN</sequence>
<evidence type="ECO:0000256" key="1">
    <source>
        <dbReference type="ARBA" id="ARBA00001974"/>
    </source>
</evidence>
<dbReference type="SUPFAM" id="SSF51905">
    <property type="entry name" value="FAD/NAD(P)-binding domain"/>
    <property type="match status" value="1"/>
</dbReference>
<evidence type="ECO:0000256" key="4">
    <source>
        <dbReference type="ARBA" id="ARBA00023002"/>
    </source>
</evidence>
<evidence type="ECO:0000256" key="3">
    <source>
        <dbReference type="ARBA" id="ARBA00022827"/>
    </source>
</evidence>
<dbReference type="Pfam" id="PF01266">
    <property type="entry name" value="DAO"/>
    <property type="match status" value="1"/>
</dbReference>
<keyword evidence="2" id="KW-0285">Flavoprotein</keyword>
<keyword evidence="3" id="KW-0274">FAD</keyword>
<evidence type="ECO:0000256" key="5">
    <source>
        <dbReference type="ARBA" id="ARBA00037941"/>
    </source>
</evidence>
<dbReference type="RefSeq" id="WP_019442934.1">
    <property type="nucleotide sequence ID" value="NZ_ALOE01000038.1"/>
</dbReference>
<keyword evidence="8" id="KW-1185">Reference proteome</keyword>
<dbReference type="PANTHER" id="PTHR43104:SF2">
    <property type="entry name" value="L-2-HYDROXYGLUTARATE DEHYDROGENASE, MITOCHONDRIAL"/>
    <property type="match status" value="1"/>
</dbReference>
<evidence type="ECO:0000259" key="6">
    <source>
        <dbReference type="Pfam" id="PF01266"/>
    </source>
</evidence>
<dbReference type="EMBL" id="CP044399">
    <property type="protein sequence ID" value="QFI38483.1"/>
    <property type="molecule type" value="Genomic_DNA"/>
</dbReference>
<dbReference type="NCBIfam" id="NF008726">
    <property type="entry name" value="PRK11728.1"/>
    <property type="match status" value="1"/>
</dbReference>
<evidence type="ECO:0000313" key="8">
    <source>
        <dbReference type="Proteomes" id="UP000327424"/>
    </source>
</evidence>
<gene>
    <name evidence="7" type="primary">lhgO</name>
    <name evidence="7" type="ORF">FR932_11815</name>
</gene>
<dbReference type="KEGG" id="mmaa:FR932_11815"/>